<evidence type="ECO:0000313" key="2">
    <source>
        <dbReference type="Proteomes" id="UP001054945"/>
    </source>
</evidence>
<dbReference type="EMBL" id="BPLR01006168">
    <property type="protein sequence ID" value="GIY07874.1"/>
    <property type="molecule type" value="Genomic_DNA"/>
</dbReference>
<keyword evidence="2" id="KW-1185">Reference proteome</keyword>
<reference evidence="1 2" key="1">
    <citation type="submission" date="2021-06" db="EMBL/GenBank/DDBJ databases">
        <title>Caerostris extrusa draft genome.</title>
        <authorList>
            <person name="Kono N."/>
            <person name="Arakawa K."/>
        </authorList>
    </citation>
    <scope>NUCLEOTIDE SEQUENCE [LARGE SCALE GENOMIC DNA]</scope>
</reference>
<comment type="caution">
    <text evidence="1">The sequence shown here is derived from an EMBL/GenBank/DDBJ whole genome shotgun (WGS) entry which is preliminary data.</text>
</comment>
<name>A0AAV4QGC2_CAEEX</name>
<sequence>MLPTYFTFPNGKAFTPWVTLPGIHAPDVLHLSKWKSLHALSDPSRNIYSRHTSPFQMEKRSRLALPCIYTPDVLHLF</sequence>
<gene>
    <name evidence="1" type="ORF">CEXT_307071</name>
</gene>
<proteinExistence type="predicted"/>
<dbReference type="Proteomes" id="UP001054945">
    <property type="component" value="Unassembled WGS sequence"/>
</dbReference>
<evidence type="ECO:0000313" key="1">
    <source>
        <dbReference type="EMBL" id="GIY07874.1"/>
    </source>
</evidence>
<accession>A0AAV4QGC2</accession>
<organism evidence="1 2">
    <name type="scientific">Caerostris extrusa</name>
    <name type="common">Bark spider</name>
    <name type="synonym">Caerostris bankana</name>
    <dbReference type="NCBI Taxonomy" id="172846"/>
    <lineage>
        <taxon>Eukaryota</taxon>
        <taxon>Metazoa</taxon>
        <taxon>Ecdysozoa</taxon>
        <taxon>Arthropoda</taxon>
        <taxon>Chelicerata</taxon>
        <taxon>Arachnida</taxon>
        <taxon>Araneae</taxon>
        <taxon>Araneomorphae</taxon>
        <taxon>Entelegynae</taxon>
        <taxon>Araneoidea</taxon>
        <taxon>Araneidae</taxon>
        <taxon>Caerostris</taxon>
    </lineage>
</organism>
<protein>
    <submittedName>
        <fullName evidence="1">Uncharacterized protein</fullName>
    </submittedName>
</protein>
<dbReference type="AlphaFoldDB" id="A0AAV4QGC2"/>